<proteinExistence type="predicted"/>
<name>A0A075I4L0_9ARCH</name>
<accession>A0A075I4L0</accession>
<organism evidence="1">
    <name type="scientific">uncultured marine thaumarchaeote SAT1000_16_E04</name>
    <dbReference type="NCBI Taxonomy" id="1456389"/>
    <lineage>
        <taxon>Archaea</taxon>
        <taxon>Nitrososphaerota</taxon>
        <taxon>environmental samples</taxon>
    </lineage>
</organism>
<dbReference type="Gene3D" id="2.60.40.1820">
    <property type="match status" value="1"/>
</dbReference>
<evidence type="ECO:0008006" key="2">
    <source>
        <dbReference type="Google" id="ProtNLM"/>
    </source>
</evidence>
<reference evidence="1" key="1">
    <citation type="journal article" date="2014" name="Genome Biol. Evol.">
        <title>Pangenome evidence for extensive interdomain horizontal transfer affecting lineage core and shell genes in uncultured planktonic thaumarchaeota and euryarchaeota.</title>
        <authorList>
            <person name="Deschamps P."/>
            <person name="Zivanovic Y."/>
            <person name="Moreira D."/>
            <person name="Rodriguez-Valera F."/>
            <person name="Lopez-Garcia P."/>
        </authorList>
    </citation>
    <scope>NUCLEOTIDE SEQUENCE</scope>
</reference>
<sequence>MNPRIFVGAAAGVLAVILVVFTLTGTSVVSDVGGGFFSPSTQEVQPLDIELFDFSIIEITEKQATLEVKFKFSNPNFKSIMLHNVKYSIYHDDVRIAVEEIGSSPEGFLASPNYFIITNERPVPIGEKFTIMNTGKTPELWDTLTSWKNSGEELNWRISGHAFYNLSSITAGYENILEFDFSKHD</sequence>
<dbReference type="EMBL" id="KF901234">
    <property type="protein sequence ID" value="AIF23571.1"/>
    <property type="molecule type" value="Genomic_DNA"/>
</dbReference>
<protein>
    <recommendedName>
        <fullName evidence="2">Water stress and hypersensitive response domain-containing protein</fullName>
    </recommendedName>
</protein>
<dbReference type="SUPFAM" id="SSF117070">
    <property type="entry name" value="LEA14-like"/>
    <property type="match status" value="1"/>
</dbReference>
<evidence type="ECO:0000313" key="1">
    <source>
        <dbReference type="EMBL" id="AIF23571.1"/>
    </source>
</evidence>
<dbReference type="AlphaFoldDB" id="A0A075I4L0"/>